<keyword evidence="2" id="KW-0347">Helicase</keyword>
<dbReference type="EMBL" id="JAQQFN010000020">
    <property type="protein sequence ID" value="MFL9886175.1"/>
    <property type="molecule type" value="Genomic_DNA"/>
</dbReference>
<accession>A0ABW8ZU27</accession>
<proteinExistence type="predicted"/>
<dbReference type="GO" id="GO:0004386">
    <property type="term" value="F:helicase activity"/>
    <property type="evidence" value="ECO:0007669"/>
    <property type="project" value="UniProtKB-KW"/>
</dbReference>
<feature type="domain" description="NERD" evidence="1">
    <location>
        <begin position="19"/>
        <end position="122"/>
    </location>
</feature>
<dbReference type="SUPFAM" id="SSF52540">
    <property type="entry name" value="P-loop containing nucleoside triphosphate hydrolases"/>
    <property type="match status" value="1"/>
</dbReference>
<evidence type="ECO:0000313" key="3">
    <source>
        <dbReference type="Proteomes" id="UP001629249"/>
    </source>
</evidence>
<dbReference type="Proteomes" id="UP001629249">
    <property type="component" value="Unassembled WGS sequence"/>
</dbReference>
<name>A0ABW8ZU27_9BURK</name>
<dbReference type="RefSeq" id="WP_408330148.1">
    <property type="nucleotide sequence ID" value="NZ_JAQQFH010000013.1"/>
</dbReference>
<organism evidence="2 3">
    <name type="scientific">Paraburkholderia agricolaris</name>
    <dbReference type="NCBI Taxonomy" id="2152888"/>
    <lineage>
        <taxon>Bacteria</taxon>
        <taxon>Pseudomonadati</taxon>
        <taxon>Pseudomonadota</taxon>
        <taxon>Betaproteobacteria</taxon>
        <taxon>Burkholderiales</taxon>
        <taxon>Burkholderiaceae</taxon>
        <taxon>Paraburkholderia</taxon>
    </lineage>
</organism>
<keyword evidence="2" id="KW-0378">Hydrolase</keyword>
<sequence length="826" mass="93361">MKSIMARMIPSDGPSDTESEAERDLYYIFRDQLSDDFYVVHSLPWLKELTREGQGSTGAKLVGPPTGEIDFLILHAELGVLAIEVKGGRYSIRNNRFIKVSGKPVPVVQQVRRNAHGFADWFDPVLEMRARIGYAVAFPDSSFDRKSLPPALRGGHGAEDDIAILMGDVAHIGERLRKIMAQWVVRIGRGELGENRLKQLVELISPCDDGEPTWTARIYGRDERWLRLTNEQLDCLNRIEKSPRQVILGWPGTGKTVLAVEVAKRASENGRKSLFLTFNKLIATHVKKQLVQVEGCQAYQFHELLREIRLSIEGGAAETKEEHTLIQAAAEGFFDKWDVLIADEGQALAESWHRVLGAAFVNKRAYIFCDDAQRFDFEEGALSSNICQTYRTPPAFQLTHCLRNPFQISELLQDLIPPAFQLVCQRPRESDALMELITADLGKELTVQLDALLMETIAPEDITVLHVYERPVEVDLVLASERFRGVRCANVAAFRGMESRVIVLVVDRGLGNDLAIFSAYSRATSRCIAIYAYDSVYDALHRRGNNKSRHVLDIARQFQQVLQDIAKELARESYFRTFQDARKLEISSAHVYWHQRWRCWLVEGREDEPAGVFWAHHLRQYQWRVVFKGPKARFPFVYEGSERLNQEGRNEGQLALSICDECCSETGYSYGTGCLECAARCQADVPASLLETLCSVDKQLMRLVAGESKGTEPDELPLSLVALGMARLAIARNAAYAGNLLFDSGTLGYRAASTILRAYIALSGRSKIERKAFAERFFRYVERAPTTLSFHEWEKIVALAFNIAVQHNAIDRVDRTDTYCVRDVDR</sequence>
<evidence type="ECO:0000259" key="1">
    <source>
        <dbReference type="Pfam" id="PF08378"/>
    </source>
</evidence>
<keyword evidence="2" id="KW-0547">Nucleotide-binding</keyword>
<evidence type="ECO:0000313" key="2">
    <source>
        <dbReference type="EMBL" id="MFL9886175.1"/>
    </source>
</evidence>
<reference evidence="2 3" key="1">
    <citation type="journal article" date="2024" name="Chem. Sci.">
        <title>Discovery of megapolipeptins by genome mining of a Burkholderiales bacteria collection.</title>
        <authorList>
            <person name="Paulo B.S."/>
            <person name="Recchia M.J.J."/>
            <person name="Lee S."/>
            <person name="Fergusson C.H."/>
            <person name="Romanowski S.B."/>
            <person name="Hernandez A."/>
            <person name="Krull N."/>
            <person name="Liu D.Y."/>
            <person name="Cavanagh H."/>
            <person name="Bos A."/>
            <person name="Gray C.A."/>
            <person name="Murphy B.T."/>
            <person name="Linington R.G."/>
            <person name="Eustaquio A.S."/>
        </authorList>
    </citation>
    <scope>NUCLEOTIDE SEQUENCE [LARGE SCALE GENOMIC DNA]</scope>
    <source>
        <strain evidence="2 3">RL16-012-BIC-B</strain>
    </source>
</reference>
<protein>
    <submittedName>
        <fullName evidence="2">NERD domain-containing protein/DEAD/DEAH box helicase</fullName>
    </submittedName>
</protein>
<dbReference type="Pfam" id="PF13604">
    <property type="entry name" value="AAA_30"/>
    <property type="match status" value="1"/>
</dbReference>
<comment type="caution">
    <text evidence="2">The sequence shown here is derived from an EMBL/GenBank/DDBJ whole genome shotgun (WGS) entry which is preliminary data.</text>
</comment>
<keyword evidence="2" id="KW-0067">ATP-binding</keyword>
<keyword evidence="3" id="KW-1185">Reference proteome</keyword>
<dbReference type="Pfam" id="PF08378">
    <property type="entry name" value="NERD"/>
    <property type="match status" value="1"/>
</dbReference>
<dbReference type="InterPro" id="IPR027417">
    <property type="entry name" value="P-loop_NTPase"/>
</dbReference>
<gene>
    <name evidence="2" type="ORF">PQR66_24255</name>
</gene>
<dbReference type="InterPro" id="IPR011528">
    <property type="entry name" value="NERD"/>
</dbReference>
<dbReference type="Gene3D" id="3.40.50.300">
    <property type="entry name" value="P-loop containing nucleotide triphosphate hydrolases"/>
    <property type="match status" value="1"/>
</dbReference>